<dbReference type="SUPFAM" id="SSF56112">
    <property type="entry name" value="Protein kinase-like (PK-like)"/>
    <property type="match status" value="1"/>
</dbReference>
<dbReference type="Gene3D" id="1.10.560.10">
    <property type="entry name" value="GroEL-like equatorial domain"/>
    <property type="match status" value="1"/>
</dbReference>
<dbReference type="EC" id="2.7.4.24" evidence="3"/>
<dbReference type="Proteomes" id="UP001396334">
    <property type="component" value="Unassembled WGS sequence"/>
</dbReference>
<name>A0ABR2NH74_9ROSI</name>
<dbReference type="PANTHER" id="PTHR12750:SF9">
    <property type="entry name" value="INOSITOL HEXAKISPHOSPHATE AND DIPHOSPHOINOSITOL-PENTAKISPHOSPHATE KINASE"/>
    <property type="match status" value="1"/>
</dbReference>
<dbReference type="InterPro" id="IPR011009">
    <property type="entry name" value="Kinase-like_dom_sf"/>
</dbReference>
<keyword evidence="6" id="KW-1185">Reference proteome</keyword>
<dbReference type="InterPro" id="IPR008271">
    <property type="entry name" value="Ser/Thr_kinase_AS"/>
</dbReference>
<dbReference type="PROSITE" id="PS50011">
    <property type="entry name" value="PROTEIN_KINASE_DOM"/>
    <property type="match status" value="1"/>
</dbReference>
<evidence type="ECO:0000313" key="5">
    <source>
        <dbReference type="EMBL" id="KAK8975549.1"/>
    </source>
</evidence>
<dbReference type="SMART" id="SM00220">
    <property type="entry name" value="S_TKc"/>
    <property type="match status" value="1"/>
</dbReference>
<dbReference type="Gene3D" id="1.10.510.10">
    <property type="entry name" value="Transferase(Phosphotransferase) domain 1"/>
    <property type="match status" value="1"/>
</dbReference>
<comment type="catalytic activity">
    <reaction evidence="2">
        <text>1D-myo-inositol hexakisphosphate + ATP = 1-diphospho-1D-myo-inositol 2,3,4,5,6-pentakisphosphate + ADP</text>
        <dbReference type="Rhea" id="RHEA:37459"/>
        <dbReference type="ChEBI" id="CHEBI:30616"/>
        <dbReference type="ChEBI" id="CHEBI:58130"/>
        <dbReference type="ChEBI" id="CHEBI:74946"/>
        <dbReference type="ChEBI" id="CHEBI:456216"/>
        <dbReference type="EC" id="2.7.4.24"/>
    </reaction>
    <physiologicalReaction direction="left-to-right" evidence="2">
        <dbReference type="Rhea" id="RHEA:37460"/>
    </physiologicalReaction>
</comment>
<organism evidence="5 6">
    <name type="scientific">Hibiscus sabdariffa</name>
    <name type="common">roselle</name>
    <dbReference type="NCBI Taxonomy" id="183260"/>
    <lineage>
        <taxon>Eukaryota</taxon>
        <taxon>Viridiplantae</taxon>
        <taxon>Streptophyta</taxon>
        <taxon>Embryophyta</taxon>
        <taxon>Tracheophyta</taxon>
        <taxon>Spermatophyta</taxon>
        <taxon>Magnoliopsida</taxon>
        <taxon>eudicotyledons</taxon>
        <taxon>Gunneridae</taxon>
        <taxon>Pentapetalae</taxon>
        <taxon>rosids</taxon>
        <taxon>malvids</taxon>
        <taxon>Malvales</taxon>
        <taxon>Malvaceae</taxon>
        <taxon>Malvoideae</taxon>
        <taxon>Hibiscus</taxon>
    </lineage>
</organism>
<dbReference type="SUPFAM" id="SSF55486">
    <property type="entry name" value="Metalloproteases ('zincins'), catalytic domain"/>
    <property type="match status" value="1"/>
</dbReference>
<comment type="similarity">
    <text evidence="3">Belongs to the histidine acid phosphatase family. VIP1 subfamily.</text>
</comment>
<reference evidence="5 6" key="1">
    <citation type="journal article" date="2024" name="G3 (Bethesda)">
        <title>Genome assembly of Hibiscus sabdariffa L. provides insights into metabolisms of medicinal natural products.</title>
        <authorList>
            <person name="Kim T."/>
        </authorList>
    </citation>
    <scope>NUCLEOTIDE SEQUENCE [LARGE SCALE GENOMIC DNA]</scope>
    <source>
        <strain evidence="5">TK-2024</strain>
        <tissue evidence="5">Old leaves</tissue>
    </source>
</reference>
<feature type="domain" description="Protein kinase" evidence="4">
    <location>
        <begin position="304"/>
        <end position="587"/>
    </location>
</feature>
<dbReference type="PROSITE" id="PS00108">
    <property type="entry name" value="PROTEIN_KINASE_ST"/>
    <property type="match status" value="1"/>
</dbReference>
<evidence type="ECO:0000313" key="6">
    <source>
        <dbReference type="Proteomes" id="UP001396334"/>
    </source>
</evidence>
<protein>
    <recommendedName>
        <fullName evidence="3">Inositol hexakisphosphate and diphosphoinositol-pentakisphosphate kinase</fullName>
        <ecNumber evidence="3">2.7.4.24</ecNumber>
    </recommendedName>
</protein>
<dbReference type="InterPro" id="IPR037446">
    <property type="entry name" value="His_Pase_VIP1"/>
</dbReference>
<keyword evidence="3" id="KW-0547">Nucleotide-binding</keyword>
<evidence type="ECO:0000256" key="1">
    <source>
        <dbReference type="ARBA" id="ARBA00033696"/>
    </source>
</evidence>
<dbReference type="PANTHER" id="PTHR12750">
    <property type="entry name" value="DIPHOSPHOINOSITOL PENTAKISPHOSPHATE KINASE"/>
    <property type="match status" value="1"/>
</dbReference>
<dbReference type="Gene3D" id="3.30.200.20">
    <property type="entry name" value="Phosphorylase Kinase, domain 1"/>
    <property type="match status" value="1"/>
</dbReference>
<comment type="catalytic activity">
    <reaction evidence="1">
        <text>5-diphospho-1D-myo-inositol 1,2,3,4,6-pentakisphosphate + ATP + H(+) = 1,5-bis(diphospho)-1D-myo-inositol 2,3,4,6-tetrakisphosphate + ADP</text>
        <dbReference type="Rhea" id="RHEA:10276"/>
        <dbReference type="ChEBI" id="CHEBI:15378"/>
        <dbReference type="ChEBI" id="CHEBI:30616"/>
        <dbReference type="ChEBI" id="CHEBI:58628"/>
        <dbReference type="ChEBI" id="CHEBI:77983"/>
        <dbReference type="ChEBI" id="CHEBI:456216"/>
        <dbReference type="EC" id="2.7.4.24"/>
    </reaction>
    <physiologicalReaction direction="left-to-right" evidence="1">
        <dbReference type="Rhea" id="RHEA:10277"/>
    </physiologicalReaction>
</comment>
<evidence type="ECO:0000256" key="2">
    <source>
        <dbReference type="ARBA" id="ARBA00034629"/>
    </source>
</evidence>
<dbReference type="InterPro" id="IPR000719">
    <property type="entry name" value="Prot_kinase_dom"/>
</dbReference>
<keyword evidence="3" id="KW-0963">Cytoplasm</keyword>
<comment type="subcellular location">
    <subcellularLocation>
        <location evidence="3">Cytoplasm</location>
        <location evidence="3">Cytosol</location>
    </subcellularLocation>
</comment>
<keyword evidence="3" id="KW-0418">Kinase</keyword>
<sequence>MSSMGEDLLWDQFRKDILLLFDRYLGSHVVDTKMLDNGYEVVDAMRSTMGSTDVIIENSQDQFKVTKDGVIVAKSIKFKDKTVDNEGAAKVVAYAALRKSFLVNELGSQHYFHHQHKVYKQLKEYVIPAYALVNREPYQRLDYFIEEKGYVEVHENRFWKPFLEKHVDGGNHNIMIYYPRSIGGGMKNMFRKVENRSSEFHHVVGRVRQDDSYIWEELATYMGGTRERNMRLGNMCWRIWTRKKLLIREEAQQNVVTAAQSSVTKGYENAVAENGPWMITLDALSFIAIMQHALNHVLREEVYLPYMTLASNGDLDNTTAINQILEFCLEKAKLLNYKNYAKASMATKMTTVDRAAELLEKLQSASWNVVVQDEESLYIITEYLLGGDMMTLLMRKDILIDDEARFYVAETIVAIESIHEHNYIHMDIKPDNLLLDMYGHLRLSDFGLCKPLDGTTLKEHDIFIGGSKEISETEERLGVSKQHVAMRERKLLLHKLTLSFAIQACYFLKSLELGKYIHDMMIHFAAQRLSFGEMVVTYGDSNYQRNVFDVGVDNLEKNVLKNYYTCLLAVGKSGRLHLCAGTEECIIPVGECISGCVVEFKRILKKCTNGAIEHQFLVAADSHVIKMWDLYGILEETTEFLESQLLVTVFHEARIPIFGMENHERNRRDFYHGGFSFANIDKGQILSDHVWQRQTIHIKGCPGVTRVIL</sequence>
<dbReference type="Pfam" id="PF00069">
    <property type="entry name" value="Pkinase"/>
    <property type="match status" value="1"/>
</dbReference>
<dbReference type="SUPFAM" id="SSF48592">
    <property type="entry name" value="GroEL equatorial domain-like"/>
    <property type="match status" value="1"/>
</dbReference>
<keyword evidence="3" id="KW-0808">Transferase</keyword>
<gene>
    <name evidence="5" type="ORF">V6N11_034556</name>
</gene>
<dbReference type="InterPro" id="IPR027413">
    <property type="entry name" value="GROEL-like_equatorial_sf"/>
</dbReference>
<dbReference type="Gene3D" id="3.30.470.20">
    <property type="entry name" value="ATP-grasp fold, B domain"/>
    <property type="match status" value="1"/>
</dbReference>
<keyword evidence="3" id="KW-0067">ATP-binding</keyword>
<proteinExistence type="inferred from homology"/>
<evidence type="ECO:0000259" key="4">
    <source>
        <dbReference type="PROSITE" id="PS50011"/>
    </source>
</evidence>
<evidence type="ECO:0000256" key="3">
    <source>
        <dbReference type="RuleBase" id="RU365032"/>
    </source>
</evidence>
<comment type="function">
    <text evidence="3">Bifunctional inositol kinase that acts in concert with the IP6K kinases to synthesize the diphosphate group-containing inositol pyrophosphates diphosphoinositol pentakisphosphate, PP-InsP5, and bis-diphosphoinositol tetrakisphosphate, (PP)2-InsP4. PP-InsP5 and (PP)2-InsP4, also respectively called InsP7 and InsP8, may regulate a variety of cellular processes, including apoptosis, vesicle trafficking, cytoskeletal dynamics, and exocytosis. Phosphorylates inositol hexakisphosphate (InsP6).</text>
</comment>
<comment type="caution">
    <text evidence="5">The sequence shown here is derived from an EMBL/GenBank/DDBJ whole genome shotgun (WGS) entry which is preliminary data.</text>
</comment>
<accession>A0ABR2NH74</accession>
<dbReference type="EMBL" id="JBBPBN010000144">
    <property type="protein sequence ID" value="KAK8975549.1"/>
    <property type="molecule type" value="Genomic_DNA"/>
</dbReference>